<feature type="region of interest" description="Disordered" evidence="1">
    <location>
        <begin position="1"/>
        <end position="24"/>
    </location>
</feature>
<gene>
    <name evidence="2" type="ORF">JI435_304240</name>
</gene>
<reference evidence="3" key="1">
    <citation type="journal article" date="2021" name="BMC Genomics">
        <title>Chromosome-level genome assembly and manually-curated proteome of model necrotroph Parastagonospora nodorum Sn15 reveals a genome-wide trove of candidate effector homologs, and redundancy of virulence-related functions within an accessory chromosome.</title>
        <authorList>
            <person name="Bertazzoni S."/>
            <person name="Jones D.A.B."/>
            <person name="Phan H.T."/>
            <person name="Tan K.-C."/>
            <person name="Hane J.K."/>
        </authorList>
    </citation>
    <scope>NUCLEOTIDE SEQUENCE [LARGE SCALE GENOMIC DNA]</scope>
    <source>
        <strain evidence="3">SN15 / ATCC MYA-4574 / FGSC 10173)</strain>
    </source>
</reference>
<organism evidence="2 3">
    <name type="scientific">Phaeosphaeria nodorum (strain SN15 / ATCC MYA-4574 / FGSC 10173)</name>
    <name type="common">Glume blotch fungus</name>
    <name type="synonym">Parastagonospora nodorum</name>
    <dbReference type="NCBI Taxonomy" id="321614"/>
    <lineage>
        <taxon>Eukaryota</taxon>
        <taxon>Fungi</taxon>
        <taxon>Dikarya</taxon>
        <taxon>Ascomycota</taxon>
        <taxon>Pezizomycotina</taxon>
        <taxon>Dothideomycetes</taxon>
        <taxon>Pleosporomycetidae</taxon>
        <taxon>Pleosporales</taxon>
        <taxon>Pleosporineae</taxon>
        <taxon>Phaeosphaeriaceae</taxon>
        <taxon>Parastagonospora</taxon>
    </lineage>
</organism>
<dbReference type="EMBL" id="CP069041">
    <property type="protein sequence ID" value="QRD05685.1"/>
    <property type="molecule type" value="Genomic_DNA"/>
</dbReference>
<feature type="region of interest" description="Disordered" evidence="1">
    <location>
        <begin position="53"/>
        <end position="81"/>
    </location>
</feature>
<dbReference type="Proteomes" id="UP000663193">
    <property type="component" value="Chromosome 19"/>
</dbReference>
<protein>
    <submittedName>
        <fullName evidence="2">Uncharacterized protein</fullName>
    </submittedName>
</protein>
<evidence type="ECO:0000256" key="1">
    <source>
        <dbReference type="SAM" id="MobiDB-lite"/>
    </source>
</evidence>
<sequence length="107" mass="12188">MEIMSTKQPQSTHNSSSVSHNLRPAHGLVSSYRLVPGEDPRSRLILRFRQAHKPKRQLRQTRLSPMSSNHHPLLCNSGTTDRPWFRPLGDESIRPDLAAESPHESFV</sequence>
<accession>A0A7U2NPG4</accession>
<dbReference type="AlphaFoldDB" id="A0A7U2NPG4"/>
<feature type="compositionally biased region" description="Polar residues" evidence="1">
    <location>
        <begin position="60"/>
        <end position="80"/>
    </location>
</feature>
<name>A0A7U2NPG4_PHANO</name>
<evidence type="ECO:0000313" key="2">
    <source>
        <dbReference type="EMBL" id="QRD05685.1"/>
    </source>
</evidence>
<evidence type="ECO:0000313" key="3">
    <source>
        <dbReference type="Proteomes" id="UP000663193"/>
    </source>
</evidence>
<keyword evidence="3" id="KW-1185">Reference proteome</keyword>
<dbReference type="VEuPathDB" id="FungiDB:JI435_304240"/>
<feature type="compositionally biased region" description="Polar residues" evidence="1">
    <location>
        <begin position="1"/>
        <end position="20"/>
    </location>
</feature>
<proteinExistence type="predicted"/>